<dbReference type="PANTHER" id="PTHR33228:SF76">
    <property type="entry name" value="PROTEIN GLUTAMINE DUMPER 7"/>
    <property type="match status" value="1"/>
</dbReference>
<evidence type="ECO:0000256" key="7">
    <source>
        <dbReference type="ARBA" id="ARBA00023136"/>
    </source>
</evidence>
<dbReference type="EMBL" id="CAUOFW020001274">
    <property type="protein sequence ID" value="CAK9142993.1"/>
    <property type="molecule type" value="Genomic_DNA"/>
</dbReference>
<evidence type="ECO:0000256" key="6">
    <source>
        <dbReference type="ARBA" id="ARBA00022989"/>
    </source>
</evidence>
<dbReference type="GO" id="GO:0006865">
    <property type="term" value="P:amino acid transport"/>
    <property type="evidence" value="ECO:0007669"/>
    <property type="project" value="UniProtKB-KW"/>
</dbReference>
<dbReference type="InterPro" id="IPR040359">
    <property type="entry name" value="GDU"/>
</dbReference>
<keyword evidence="10" id="KW-1185">Reference proteome</keyword>
<dbReference type="AlphaFoldDB" id="A0ABC8RJX5"/>
<keyword evidence="6 8" id="KW-1133">Transmembrane helix</keyword>
<comment type="caution">
    <text evidence="9">The sequence shown here is derived from an EMBL/GenBank/DDBJ whole genome shotgun (WGS) entry which is preliminary data.</text>
</comment>
<keyword evidence="3" id="KW-0813">Transport</keyword>
<evidence type="ECO:0000256" key="3">
    <source>
        <dbReference type="ARBA" id="ARBA00022448"/>
    </source>
</evidence>
<comment type="similarity">
    <text evidence="2">Belongs to the GLUTAMINE DUMPER 1 (TC 9.B.60) family.</text>
</comment>
<evidence type="ECO:0000256" key="4">
    <source>
        <dbReference type="ARBA" id="ARBA00022692"/>
    </source>
</evidence>
<dbReference type="GO" id="GO:0080143">
    <property type="term" value="P:regulation of amino acid export"/>
    <property type="evidence" value="ECO:0007669"/>
    <property type="project" value="UniProtKB-ARBA"/>
</dbReference>
<dbReference type="Proteomes" id="UP001642360">
    <property type="component" value="Unassembled WGS sequence"/>
</dbReference>
<protein>
    <submittedName>
        <fullName evidence="9">Uncharacterized protein</fullName>
    </submittedName>
</protein>
<dbReference type="PANTHER" id="PTHR33228">
    <property type="entry name" value="PROTEIN GLUTAMINE DUMPER 4-RELATED"/>
    <property type="match status" value="1"/>
</dbReference>
<organism evidence="9 10">
    <name type="scientific">Ilex paraguariensis</name>
    <name type="common">yerba mate</name>
    <dbReference type="NCBI Taxonomy" id="185542"/>
    <lineage>
        <taxon>Eukaryota</taxon>
        <taxon>Viridiplantae</taxon>
        <taxon>Streptophyta</taxon>
        <taxon>Embryophyta</taxon>
        <taxon>Tracheophyta</taxon>
        <taxon>Spermatophyta</taxon>
        <taxon>Magnoliopsida</taxon>
        <taxon>eudicotyledons</taxon>
        <taxon>Gunneridae</taxon>
        <taxon>Pentapetalae</taxon>
        <taxon>asterids</taxon>
        <taxon>campanulids</taxon>
        <taxon>Aquifoliales</taxon>
        <taxon>Aquifoliaceae</taxon>
        <taxon>Ilex</taxon>
    </lineage>
</organism>
<keyword evidence="5" id="KW-0029">Amino-acid transport</keyword>
<keyword evidence="7 8" id="KW-0472">Membrane</keyword>
<evidence type="ECO:0000256" key="2">
    <source>
        <dbReference type="ARBA" id="ARBA00009977"/>
    </source>
</evidence>
<evidence type="ECO:0000256" key="1">
    <source>
        <dbReference type="ARBA" id="ARBA00004167"/>
    </source>
</evidence>
<accession>A0ABC8RJX5</accession>
<evidence type="ECO:0000313" key="10">
    <source>
        <dbReference type="Proteomes" id="UP001642360"/>
    </source>
</evidence>
<dbReference type="GO" id="GO:0016020">
    <property type="term" value="C:membrane"/>
    <property type="evidence" value="ECO:0007669"/>
    <property type="project" value="UniProtKB-SubCell"/>
</dbReference>
<gene>
    <name evidence="9" type="ORF">ILEXP_LOCUS10690</name>
</gene>
<evidence type="ECO:0000256" key="8">
    <source>
        <dbReference type="SAM" id="Phobius"/>
    </source>
</evidence>
<proteinExistence type="inferred from homology"/>
<sequence>MKYHNQTLIARLNSILPYKCFCIISPSRKRKRREREMRAASANTLSTSRTPLWRLNSPLPYLFISVALTLGFITIALIILVCSRYRKQSSNSWIHSEEKSETVKPKNTETDLTPNILVIMAGDENPTYLATPVSSSSTHCSVGRA</sequence>
<name>A0ABC8RJX5_9AQUA</name>
<reference evidence="9 10" key="1">
    <citation type="submission" date="2024-02" db="EMBL/GenBank/DDBJ databases">
        <authorList>
            <person name="Vignale AGUSTIN F."/>
            <person name="Sosa J E."/>
            <person name="Modenutti C."/>
        </authorList>
    </citation>
    <scope>NUCLEOTIDE SEQUENCE [LARGE SCALE GENOMIC DNA]</scope>
</reference>
<comment type="subcellular location">
    <subcellularLocation>
        <location evidence="1">Membrane</location>
        <topology evidence="1">Single-pass membrane protein</topology>
    </subcellularLocation>
</comment>
<evidence type="ECO:0000313" key="9">
    <source>
        <dbReference type="EMBL" id="CAK9142993.1"/>
    </source>
</evidence>
<evidence type="ECO:0000256" key="5">
    <source>
        <dbReference type="ARBA" id="ARBA00022970"/>
    </source>
</evidence>
<feature type="transmembrane region" description="Helical" evidence="8">
    <location>
        <begin position="61"/>
        <end position="82"/>
    </location>
</feature>
<keyword evidence="4 8" id="KW-0812">Transmembrane</keyword>